<keyword evidence="5" id="KW-1185">Reference proteome</keyword>
<dbReference type="PANTHER" id="PTHR33371:SF4">
    <property type="entry name" value="INTERMEMBRANE PHOSPHOLIPID TRANSPORT SYSTEM BINDING PROTEIN MLAD"/>
    <property type="match status" value="1"/>
</dbReference>
<feature type="domain" description="Mce/MlaD" evidence="1">
    <location>
        <begin position="38"/>
        <end position="115"/>
    </location>
</feature>
<reference evidence="2 5" key="2">
    <citation type="submission" date="2020-12" db="EMBL/GenBank/DDBJ databases">
        <title>FDA dAtabase for Regulatory Grade micrObial Sequences (FDA-ARGOS): Supporting development and validation of Infectious Disease Dx tests.</title>
        <authorList>
            <person name="Sproer C."/>
            <person name="Gronow S."/>
            <person name="Severitt S."/>
            <person name="Schroder I."/>
            <person name="Tallon L."/>
            <person name="Sadzewicz L."/>
            <person name="Zhao X."/>
            <person name="Boylan J."/>
            <person name="Ott S."/>
            <person name="Bowen H."/>
            <person name="Vavikolanu K."/>
            <person name="Mehta A."/>
            <person name="Aluvathingal J."/>
            <person name="Nadendla S."/>
            <person name="Lowell S."/>
            <person name="Myers T."/>
            <person name="Yan Y."/>
            <person name="Sichtig H."/>
        </authorList>
    </citation>
    <scope>NUCLEOTIDE SEQUENCE [LARGE SCALE GENOMIC DNA]</scope>
    <source>
        <strain evidence="2 5">FDAARGOS_872</strain>
    </source>
</reference>
<evidence type="ECO:0000259" key="1">
    <source>
        <dbReference type="Pfam" id="PF02470"/>
    </source>
</evidence>
<evidence type="ECO:0000313" key="4">
    <source>
        <dbReference type="Proteomes" id="UP000254603"/>
    </source>
</evidence>
<organism evidence="3 4">
    <name type="scientific">Oligella ureolytica</name>
    <dbReference type="NCBI Taxonomy" id="90244"/>
    <lineage>
        <taxon>Bacteria</taxon>
        <taxon>Pseudomonadati</taxon>
        <taxon>Pseudomonadota</taxon>
        <taxon>Betaproteobacteria</taxon>
        <taxon>Burkholderiales</taxon>
        <taxon>Alcaligenaceae</taxon>
        <taxon>Oligella</taxon>
    </lineage>
</organism>
<accession>A0A378XEK0</accession>
<dbReference type="Proteomes" id="UP000594903">
    <property type="component" value="Chromosome"/>
</dbReference>
<dbReference type="GO" id="GO:0005548">
    <property type="term" value="F:phospholipid transporter activity"/>
    <property type="evidence" value="ECO:0007669"/>
    <property type="project" value="TreeGrafter"/>
</dbReference>
<dbReference type="EMBL" id="UGSB01000001">
    <property type="protein sequence ID" value="SUA53669.1"/>
    <property type="molecule type" value="Genomic_DNA"/>
</dbReference>
<evidence type="ECO:0000313" key="5">
    <source>
        <dbReference type="Proteomes" id="UP000594903"/>
    </source>
</evidence>
<dbReference type="InterPro" id="IPR003399">
    <property type="entry name" value="Mce/MlaD"/>
</dbReference>
<evidence type="ECO:0000313" key="3">
    <source>
        <dbReference type="EMBL" id="SUA53669.1"/>
    </source>
</evidence>
<dbReference type="GO" id="GO:0005543">
    <property type="term" value="F:phospholipid binding"/>
    <property type="evidence" value="ECO:0007669"/>
    <property type="project" value="TreeGrafter"/>
</dbReference>
<dbReference type="STRING" id="1122619.GCA_000373745_02488"/>
<dbReference type="OrthoDB" id="9788420at2"/>
<dbReference type="AlphaFoldDB" id="A0A378XEK0"/>
<protein>
    <submittedName>
        <fullName evidence="2">Outer membrane lipid asymmetry maintenance protein MlaD</fullName>
    </submittedName>
    <submittedName>
        <fullName evidence="3">Probable phospholipid ABC transporter-binding protein mlaD</fullName>
    </submittedName>
</protein>
<dbReference type="Proteomes" id="UP000254603">
    <property type="component" value="Unassembled WGS sequence"/>
</dbReference>
<evidence type="ECO:0000313" key="2">
    <source>
        <dbReference type="EMBL" id="QPT41091.1"/>
    </source>
</evidence>
<dbReference type="NCBIfam" id="TIGR04430">
    <property type="entry name" value="OM_asym_MlaD"/>
    <property type="match status" value="1"/>
</dbReference>
<dbReference type="InterPro" id="IPR052336">
    <property type="entry name" value="MlaD_Phospholipid_Transporter"/>
</dbReference>
<proteinExistence type="predicted"/>
<dbReference type="RefSeq" id="WP_018575669.1">
    <property type="nucleotide sequence ID" value="NZ_CP065725.1"/>
</dbReference>
<gene>
    <name evidence="3" type="primary">mlaD</name>
    <name evidence="2" type="ORF">I6G29_06045</name>
    <name evidence="3" type="ORF">NCTC11997_01265</name>
</gene>
<dbReference type="InterPro" id="IPR030970">
    <property type="entry name" value="ABC_MlaD"/>
</dbReference>
<dbReference type="Pfam" id="PF02470">
    <property type="entry name" value="MlaD"/>
    <property type="match status" value="1"/>
</dbReference>
<name>A0A378XEK0_9BURK</name>
<dbReference type="EMBL" id="CP065725">
    <property type="protein sequence ID" value="QPT41091.1"/>
    <property type="molecule type" value="Genomic_DNA"/>
</dbReference>
<reference evidence="3 4" key="1">
    <citation type="submission" date="2018-06" db="EMBL/GenBank/DDBJ databases">
        <authorList>
            <consortium name="Pathogen Informatics"/>
            <person name="Doyle S."/>
        </authorList>
    </citation>
    <scope>NUCLEOTIDE SEQUENCE [LARGE SCALE GENOMIC DNA]</scope>
    <source>
        <strain evidence="3 4">NCTC11997</strain>
    </source>
</reference>
<dbReference type="PANTHER" id="PTHR33371">
    <property type="entry name" value="INTERMEMBRANE PHOSPHOLIPID TRANSPORT SYSTEM BINDING PROTEIN MLAD-RELATED"/>
    <property type="match status" value="1"/>
</dbReference>
<sequence length="155" mass="16863">MSKRVEFVVGVFVLLGLLALAFLAMRAGNLSTFSLQPNYTVSAYFDNIGSLKKRSAIKSNGVVVGRVKNIAFDNQSYRAIVELDIEQQYEFPTDTSASIKTQGLIGEQYLDLTPGAEEAMLKDGGSIMYTQSAVVIEDLISRFLFSTADKAGSSD</sequence>